<keyword evidence="6" id="KW-1185">Reference proteome</keyword>
<feature type="domain" description="Prokaryotic-type class I peptide chain release factors" evidence="4">
    <location>
        <begin position="113"/>
        <end position="129"/>
    </location>
</feature>
<reference evidence="6" key="1">
    <citation type="journal article" date="2014" name="Nat. Genet.">
        <title>Genome of the human hookworm Necator americanus.</title>
        <authorList>
            <person name="Tang Y.T."/>
            <person name="Gao X."/>
            <person name="Rosa B.A."/>
            <person name="Abubucker S."/>
            <person name="Hallsworth-Pepin K."/>
            <person name="Martin J."/>
            <person name="Tyagi R."/>
            <person name="Heizer E."/>
            <person name="Zhang X."/>
            <person name="Bhonagiri-Palsikar V."/>
            <person name="Minx P."/>
            <person name="Warren W.C."/>
            <person name="Wang Q."/>
            <person name="Zhan B."/>
            <person name="Hotez P.J."/>
            <person name="Sternberg P.W."/>
            <person name="Dougall A."/>
            <person name="Gaze S.T."/>
            <person name="Mulvenna J."/>
            <person name="Sotillo J."/>
            <person name="Ranganathan S."/>
            <person name="Rabelo E.M."/>
            <person name="Wilson R.K."/>
            <person name="Felgner P.L."/>
            <person name="Bethony J."/>
            <person name="Hawdon J.M."/>
            <person name="Gasser R.B."/>
            <person name="Loukas A."/>
            <person name="Mitreva M."/>
        </authorList>
    </citation>
    <scope>NUCLEOTIDE SEQUENCE [LARGE SCALE GENOMIC DNA]</scope>
</reference>
<dbReference type="EMBL" id="KI669277">
    <property type="protein sequence ID" value="ETN68386.1"/>
    <property type="molecule type" value="Genomic_DNA"/>
</dbReference>
<keyword evidence="5" id="KW-0378">Hydrolase</keyword>
<dbReference type="SMART" id="SM00937">
    <property type="entry name" value="PCRF"/>
    <property type="match status" value="1"/>
</dbReference>
<dbReference type="GO" id="GO:0005737">
    <property type="term" value="C:cytoplasm"/>
    <property type="evidence" value="ECO:0007669"/>
    <property type="project" value="UniProtKB-ARBA"/>
</dbReference>
<dbReference type="InterPro" id="IPR005139">
    <property type="entry name" value="PCRF"/>
</dbReference>
<dbReference type="PANTHER" id="PTHR43804:SF7">
    <property type="entry name" value="LD18447P"/>
    <property type="match status" value="1"/>
</dbReference>
<dbReference type="InterPro" id="IPR050057">
    <property type="entry name" value="Prokaryotic/Mito_RF"/>
</dbReference>
<dbReference type="GO" id="GO:0003747">
    <property type="term" value="F:translation release factor activity"/>
    <property type="evidence" value="ECO:0007669"/>
    <property type="project" value="InterPro"/>
</dbReference>
<dbReference type="PANTHER" id="PTHR43804">
    <property type="entry name" value="LD18447P"/>
    <property type="match status" value="1"/>
</dbReference>
<dbReference type="Pfam" id="PF03462">
    <property type="entry name" value="PCRF"/>
    <property type="match status" value="1"/>
</dbReference>
<evidence type="ECO:0000313" key="5">
    <source>
        <dbReference type="EMBL" id="ETN68386.1"/>
    </source>
</evidence>
<protein>
    <submittedName>
        <fullName evidence="5">Peptidyl-tRNA hydrolase domain protein</fullName>
    </submittedName>
</protein>
<dbReference type="KEGG" id="nai:NECAME_15862"/>
<evidence type="ECO:0000313" key="6">
    <source>
        <dbReference type="Proteomes" id="UP000053676"/>
    </source>
</evidence>
<evidence type="ECO:0000256" key="3">
    <source>
        <dbReference type="ARBA" id="ARBA00022917"/>
    </source>
</evidence>
<comment type="similarity">
    <text evidence="1">Belongs to the prokaryotic/mitochondrial release factor family.</text>
</comment>
<evidence type="ECO:0000259" key="4">
    <source>
        <dbReference type="PROSITE" id="PS00745"/>
    </source>
</evidence>
<proteinExistence type="inferred from homology"/>
<keyword evidence="2" id="KW-0488">Methylation</keyword>
<dbReference type="STRING" id="51031.W2SHP4"/>
<dbReference type="Proteomes" id="UP000053676">
    <property type="component" value="Unassembled WGS sequence"/>
</dbReference>
<dbReference type="InterPro" id="IPR045853">
    <property type="entry name" value="Pep_chain_release_fac_I_sf"/>
</dbReference>
<dbReference type="PROSITE" id="PS00745">
    <property type="entry name" value="RF_PROK_I"/>
    <property type="match status" value="1"/>
</dbReference>
<dbReference type="OrthoDB" id="2019491at2759"/>
<dbReference type="SUPFAM" id="SSF75620">
    <property type="entry name" value="Release factor"/>
    <property type="match status" value="1"/>
</dbReference>
<dbReference type="Pfam" id="PF00472">
    <property type="entry name" value="RF-1"/>
    <property type="match status" value="1"/>
</dbReference>
<evidence type="ECO:0000256" key="1">
    <source>
        <dbReference type="ARBA" id="ARBA00010835"/>
    </source>
</evidence>
<sequence length="270" mass="30990">MKFSGAGGQEAMLFTGELLEMYAKYTEWRGWNWTPLQMQNSDLGGIRSALIAIEGERAYAALRFEAGVHRVQRIPQTDKSRMHTSTASISVLPEPEEVSVVVPTNSVKIETMRASGPGGQNVNKRSTAVRITHKETGIVVHCMDERFQHLNIQIAFKRLAAILMQRKVDEVSEKFTSDRRLQVGTKARAEKIRTYNFQHDRVTDHRLQLQVTGFCFFEVISIRLFCVGLTIPNVEEFMRGQDSLDDVIRRLNDMYKQERLKYILDYCILD</sequence>
<keyword evidence="3" id="KW-0648">Protein biosynthesis</keyword>
<dbReference type="OMA" id="VEVHFHI"/>
<gene>
    <name evidence="5" type="ORF">NECAME_15862</name>
</gene>
<organism evidence="5 6">
    <name type="scientific">Necator americanus</name>
    <name type="common">Human hookworm</name>
    <dbReference type="NCBI Taxonomy" id="51031"/>
    <lineage>
        <taxon>Eukaryota</taxon>
        <taxon>Metazoa</taxon>
        <taxon>Ecdysozoa</taxon>
        <taxon>Nematoda</taxon>
        <taxon>Chromadorea</taxon>
        <taxon>Rhabditida</taxon>
        <taxon>Rhabditina</taxon>
        <taxon>Rhabditomorpha</taxon>
        <taxon>Strongyloidea</taxon>
        <taxon>Ancylostomatidae</taxon>
        <taxon>Bunostominae</taxon>
        <taxon>Necator</taxon>
    </lineage>
</organism>
<name>W2SHP4_NECAM</name>
<accession>W2SHP4</accession>
<dbReference type="Gene3D" id="3.30.160.20">
    <property type="match status" value="1"/>
</dbReference>
<evidence type="ECO:0000256" key="2">
    <source>
        <dbReference type="ARBA" id="ARBA00022481"/>
    </source>
</evidence>
<dbReference type="AlphaFoldDB" id="W2SHP4"/>
<dbReference type="Gene3D" id="3.30.70.1660">
    <property type="match status" value="1"/>
</dbReference>
<dbReference type="InterPro" id="IPR000352">
    <property type="entry name" value="Pep_chain_release_fac_I"/>
</dbReference>
<dbReference type="GO" id="GO:0016787">
    <property type="term" value="F:hydrolase activity"/>
    <property type="evidence" value="ECO:0007669"/>
    <property type="project" value="UniProtKB-KW"/>
</dbReference>